<dbReference type="SUPFAM" id="SSF51206">
    <property type="entry name" value="cAMP-binding domain-like"/>
    <property type="match status" value="1"/>
</dbReference>
<gene>
    <name evidence="6" type="ORF">GCM10009716_19490</name>
</gene>
<dbReference type="InterPro" id="IPR018490">
    <property type="entry name" value="cNMP-bd_dom_sf"/>
</dbReference>
<keyword evidence="2" id="KW-0238">DNA-binding</keyword>
<dbReference type="InterPro" id="IPR012318">
    <property type="entry name" value="HTH_CRP"/>
</dbReference>
<evidence type="ECO:0000256" key="1">
    <source>
        <dbReference type="ARBA" id="ARBA00023015"/>
    </source>
</evidence>
<dbReference type="SMART" id="SM00419">
    <property type="entry name" value="HTH_CRP"/>
    <property type="match status" value="1"/>
</dbReference>
<comment type="caution">
    <text evidence="6">The sequence shown here is derived from an EMBL/GenBank/DDBJ whole genome shotgun (WGS) entry which is preliminary data.</text>
</comment>
<feature type="domain" description="Cyclic nucleotide-binding" evidence="4">
    <location>
        <begin position="17"/>
        <end position="137"/>
    </location>
</feature>
<evidence type="ECO:0000313" key="7">
    <source>
        <dbReference type="Proteomes" id="UP001501303"/>
    </source>
</evidence>
<dbReference type="SUPFAM" id="SSF46785">
    <property type="entry name" value="Winged helix' DNA-binding domain"/>
    <property type="match status" value="1"/>
</dbReference>
<dbReference type="Pfam" id="PF00027">
    <property type="entry name" value="cNMP_binding"/>
    <property type="match status" value="1"/>
</dbReference>
<dbReference type="InterPro" id="IPR036388">
    <property type="entry name" value="WH-like_DNA-bd_sf"/>
</dbReference>
<dbReference type="Proteomes" id="UP001501303">
    <property type="component" value="Unassembled WGS sequence"/>
</dbReference>
<dbReference type="PROSITE" id="PS51063">
    <property type="entry name" value="HTH_CRP_2"/>
    <property type="match status" value="1"/>
</dbReference>
<reference evidence="6 7" key="1">
    <citation type="journal article" date="2019" name="Int. J. Syst. Evol. Microbiol.">
        <title>The Global Catalogue of Microorganisms (GCM) 10K type strain sequencing project: providing services to taxonomists for standard genome sequencing and annotation.</title>
        <authorList>
            <consortium name="The Broad Institute Genomics Platform"/>
            <consortium name="The Broad Institute Genome Sequencing Center for Infectious Disease"/>
            <person name="Wu L."/>
            <person name="Ma J."/>
        </authorList>
    </citation>
    <scope>NUCLEOTIDE SEQUENCE [LARGE SCALE GENOMIC DNA]</scope>
    <source>
        <strain evidence="6 7">JCM 13581</strain>
    </source>
</reference>
<dbReference type="PROSITE" id="PS50042">
    <property type="entry name" value="CNMP_BINDING_3"/>
    <property type="match status" value="1"/>
</dbReference>
<protein>
    <submittedName>
        <fullName evidence="6">Crp/Fnr family transcriptional regulator</fullName>
    </submittedName>
</protein>
<dbReference type="Pfam" id="PF13545">
    <property type="entry name" value="HTH_Crp_2"/>
    <property type="match status" value="1"/>
</dbReference>
<dbReference type="SMART" id="SM00100">
    <property type="entry name" value="cNMP"/>
    <property type="match status" value="1"/>
</dbReference>
<keyword evidence="7" id="KW-1185">Reference proteome</keyword>
<sequence>MGNNQSTLSVLLRQLPLFSGLTEDQIGVLRAGSRITVLERNGILFRQGDPVRGFFFVQRGQMQLAVSTPDGAEKVVEIVAAGETFGEAVVFDGLRYPVTATALVSTELLAVSSDAVLDLLDRDPAFARRMLANMAVRLRRLIRDVESYSLRSGVQRVVGFLLHEAGSGTEVEGRATVTLPTRKHVLASRLNLAPETFSRVLRELSADGLIAVEGRRIVLHDMPGLQARLEWQ</sequence>
<dbReference type="RefSeq" id="WP_344260481.1">
    <property type="nucleotide sequence ID" value="NZ_BAAAMJ010000016.1"/>
</dbReference>
<dbReference type="PANTHER" id="PTHR24567">
    <property type="entry name" value="CRP FAMILY TRANSCRIPTIONAL REGULATORY PROTEIN"/>
    <property type="match status" value="1"/>
</dbReference>
<dbReference type="EMBL" id="BAAAMJ010000016">
    <property type="protein sequence ID" value="GAA1909724.1"/>
    <property type="molecule type" value="Genomic_DNA"/>
</dbReference>
<feature type="domain" description="HTH crp-type" evidence="5">
    <location>
        <begin position="151"/>
        <end position="223"/>
    </location>
</feature>
<dbReference type="PANTHER" id="PTHR24567:SF68">
    <property type="entry name" value="DNA-BINDING TRANSCRIPTIONAL DUAL REGULATOR CRP"/>
    <property type="match status" value="1"/>
</dbReference>
<evidence type="ECO:0000256" key="3">
    <source>
        <dbReference type="ARBA" id="ARBA00023163"/>
    </source>
</evidence>
<organism evidence="6 7">
    <name type="scientific">Streptomyces sodiiphilus</name>
    <dbReference type="NCBI Taxonomy" id="226217"/>
    <lineage>
        <taxon>Bacteria</taxon>
        <taxon>Bacillati</taxon>
        <taxon>Actinomycetota</taxon>
        <taxon>Actinomycetes</taxon>
        <taxon>Kitasatosporales</taxon>
        <taxon>Streptomycetaceae</taxon>
        <taxon>Streptomyces</taxon>
    </lineage>
</organism>
<evidence type="ECO:0000259" key="4">
    <source>
        <dbReference type="PROSITE" id="PS50042"/>
    </source>
</evidence>
<dbReference type="InterPro" id="IPR036390">
    <property type="entry name" value="WH_DNA-bd_sf"/>
</dbReference>
<dbReference type="InterPro" id="IPR050397">
    <property type="entry name" value="Env_Response_Regulators"/>
</dbReference>
<name>A0ABN2P2L7_9ACTN</name>
<keyword evidence="1" id="KW-0805">Transcription regulation</keyword>
<accession>A0ABN2P2L7</accession>
<dbReference type="InterPro" id="IPR014710">
    <property type="entry name" value="RmlC-like_jellyroll"/>
</dbReference>
<dbReference type="Gene3D" id="1.10.10.10">
    <property type="entry name" value="Winged helix-like DNA-binding domain superfamily/Winged helix DNA-binding domain"/>
    <property type="match status" value="1"/>
</dbReference>
<evidence type="ECO:0000259" key="5">
    <source>
        <dbReference type="PROSITE" id="PS51063"/>
    </source>
</evidence>
<dbReference type="InterPro" id="IPR000595">
    <property type="entry name" value="cNMP-bd_dom"/>
</dbReference>
<dbReference type="CDD" id="cd00038">
    <property type="entry name" value="CAP_ED"/>
    <property type="match status" value="1"/>
</dbReference>
<keyword evidence="3" id="KW-0804">Transcription</keyword>
<evidence type="ECO:0000256" key="2">
    <source>
        <dbReference type="ARBA" id="ARBA00023125"/>
    </source>
</evidence>
<proteinExistence type="predicted"/>
<dbReference type="Gene3D" id="2.60.120.10">
    <property type="entry name" value="Jelly Rolls"/>
    <property type="match status" value="1"/>
</dbReference>
<evidence type="ECO:0000313" key="6">
    <source>
        <dbReference type="EMBL" id="GAA1909724.1"/>
    </source>
</evidence>